<dbReference type="EMBL" id="JABSTQ010011451">
    <property type="protein sequence ID" value="KAG0411230.1"/>
    <property type="molecule type" value="Genomic_DNA"/>
</dbReference>
<organism evidence="1 2">
    <name type="scientific">Ixodes persulcatus</name>
    <name type="common">Taiga tick</name>
    <dbReference type="NCBI Taxonomy" id="34615"/>
    <lineage>
        <taxon>Eukaryota</taxon>
        <taxon>Metazoa</taxon>
        <taxon>Ecdysozoa</taxon>
        <taxon>Arthropoda</taxon>
        <taxon>Chelicerata</taxon>
        <taxon>Arachnida</taxon>
        <taxon>Acari</taxon>
        <taxon>Parasitiformes</taxon>
        <taxon>Ixodida</taxon>
        <taxon>Ixodoidea</taxon>
        <taxon>Ixodidae</taxon>
        <taxon>Ixodinae</taxon>
        <taxon>Ixodes</taxon>
    </lineage>
</organism>
<evidence type="ECO:0000313" key="2">
    <source>
        <dbReference type="Proteomes" id="UP000805193"/>
    </source>
</evidence>
<keyword evidence="2" id="KW-1185">Reference proteome</keyword>
<accession>A0AC60NVZ4</accession>
<name>A0AC60NVZ4_IXOPE</name>
<dbReference type="Proteomes" id="UP000805193">
    <property type="component" value="Unassembled WGS sequence"/>
</dbReference>
<reference evidence="1 2" key="1">
    <citation type="journal article" date="2020" name="Cell">
        <title>Large-Scale Comparative Analyses of Tick Genomes Elucidate Their Genetic Diversity and Vector Capacities.</title>
        <authorList>
            <consortium name="Tick Genome and Microbiome Consortium (TIGMIC)"/>
            <person name="Jia N."/>
            <person name="Wang J."/>
            <person name="Shi W."/>
            <person name="Du L."/>
            <person name="Sun Y."/>
            <person name="Zhan W."/>
            <person name="Jiang J.F."/>
            <person name="Wang Q."/>
            <person name="Zhang B."/>
            <person name="Ji P."/>
            <person name="Bell-Sakyi L."/>
            <person name="Cui X.M."/>
            <person name="Yuan T.T."/>
            <person name="Jiang B.G."/>
            <person name="Yang W.F."/>
            <person name="Lam T.T."/>
            <person name="Chang Q.C."/>
            <person name="Ding S.J."/>
            <person name="Wang X.J."/>
            <person name="Zhu J.G."/>
            <person name="Ruan X.D."/>
            <person name="Zhao L."/>
            <person name="Wei J.T."/>
            <person name="Ye R.Z."/>
            <person name="Que T.C."/>
            <person name="Du C.H."/>
            <person name="Zhou Y.H."/>
            <person name="Cheng J.X."/>
            <person name="Dai P.F."/>
            <person name="Guo W.B."/>
            <person name="Han X.H."/>
            <person name="Huang E.J."/>
            <person name="Li L.F."/>
            <person name="Wei W."/>
            <person name="Gao Y.C."/>
            <person name="Liu J.Z."/>
            <person name="Shao H.Z."/>
            <person name="Wang X."/>
            <person name="Wang C.C."/>
            <person name="Yang T.C."/>
            <person name="Huo Q.B."/>
            <person name="Li W."/>
            <person name="Chen H.Y."/>
            <person name="Chen S.E."/>
            <person name="Zhou L.G."/>
            <person name="Ni X.B."/>
            <person name="Tian J.H."/>
            <person name="Sheng Y."/>
            <person name="Liu T."/>
            <person name="Pan Y.S."/>
            <person name="Xia L.Y."/>
            <person name="Li J."/>
            <person name="Zhao F."/>
            <person name="Cao W.C."/>
        </authorList>
    </citation>
    <scope>NUCLEOTIDE SEQUENCE [LARGE SCALE GENOMIC DNA]</scope>
    <source>
        <strain evidence="1">Iper-2018</strain>
    </source>
</reference>
<sequence>MFEKQLAQTCVRRPASPFQFIITMIAFVVVETVAIGLVWKYANSAELEHTLTATLLKFIEANKTGLPNFLHDLQQGLSCCGAKGSIDYTVNGLSIPESCYTTKEKKSELHTTGCGRAIAVFLGEQSLKIGLLTLGIVVAQLFGVALLVLGGLLAADLNVRQVREFFAVFDNYGAASILTLVVGSCLFCIGFLGCCGSFFKDSLLLIPYNVLMLLFIILELTVMGLVWKHANGEELEKNLSEAFVKLIVKSKSGLAEVERFVDNIQYRLQCCGGLGPKDYEALEMPPTTSCMYYDSNEEQAAAYQQGCGRAIRNFLMSKSLAIGLVCLIVLLIEVFSVASAIYLLVEKKKKNRPKVTPV</sequence>
<protein>
    <submittedName>
        <fullName evidence="1">Uncharacterized protein</fullName>
    </submittedName>
</protein>
<gene>
    <name evidence="1" type="ORF">HPB47_011661</name>
</gene>
<evidence type="ECO:0000313" key="1">
    <source>
        <dbReference type="EMBL" id="KAG0411230.1"/>
    </source>
</evidence>
<comment type="caution">
    <text evidence="1">The sequence shown here is derived from an EMBL/GenBank/DDBJ whole genome shotgun (WGS) entry which is preliminary data.</text>
</comment>
<proteinExistence type="predicted"/>